<name>A0AAD6YIY2_9AGAR</name>
<accession>A0AAD6YIY2</accession>
<evidence type="ECO:0000313" key="1">
    <source>
        <dbReference type="EMBL" id="KAJ7213529.1"/>
    </source>
</evidence>
<dbReference type="Proteomes" id="UP001219525">
    <property type="component" value="Unassembled WGS sequence"/>
</dbReference>
<keyword evidence="2" id="KW-1185">Reference proteome</keyword>
<dbReference type="AlphaFoldDB" id="A0AAD6YIY2"/>
<dbReference type="EMBL" id="JARJCW010000021">
    <property type="protein sequence ID" value="KAJ7213529.1"/>
    <property type="molecule type" value="Genomic_DNA"/>
</dbReference>
<reference evidence="1" key="1">
    <citation type="submission" date="2023-03" db="EMBL/GenBank/DDBJ databases">
        <title>Massive genome expansion in bonnet fungi (Mycena s.s.) driven by repeated elements and novel gene families across ecological guilds.</title>
        <authorList>
            <consortium name="Lawrence Berkeley National Laboratory"/>
            <person name="Harder C.B."/>
            <person name="Miyauchi S."/>
            <person name="Viragh M."/>
            <person name="Kuo A."/>
            <person name="Thoen E."/>
            <person name="Andreopoulos B."/>
            <person name="Lu D."/>
            <person name="Skrede I."/>
            <person name="Drula E."/>
            <person name="Henrissat B."/>
            <person name="Morin E."/>
            <person name="Kohler A."/>
            <person name="Barry K."/>
            <person name="LaButti K."/>
            <person name="Morin E."/>
            <person name="Salamov A."/>
            <person name="Lipzen A."/>
            <person name="Mereny Z."/>
            <person name="Hegedus B."/>
            <person name="Baldrian P."/>
            <person name="Stursova M."/>
            <person name="Weitz H."/>
            <person name="Taylor A."/>
            <person name="Grigoriev I.V."/>
            <person name="Nagy L.G."/>
            <person name="Martin F."/>
            <person name="Kauserud H."/>
        </authorList>
    </citation>
    <scope>NUCLEOTIDE SEQUENCE</scope>
    <source>
        <strain evidence="1">9144</strain>
    </source>
</reference>
<gene>
    <name evidence="1" type="ORF">GGX14DRAFT_696834</name>
</gene>
<protein>
    <submittedName>
        <fullName evidence="1">Uncharacterized protein</fullName>
    </submittedName>
</protein>
<evidence type="ECO:0000313" key="2">
    <source>
        <dbReference type="Proteomes" id="UP001219525"/>
    </source>
</evidence>
<organism evidence="1 2">
    <name type="scientific">Mycena pura</name>
    <dbReference type="NCBI Taxonomy" id="153505"/>
    <lineage>
        <taxon>Eukaryota</taxon>
        <taxon>Fungi</taxon>
        <taxon>Dikarya</taxon>
        <taxon>Basidiomycota</taxon>
        <taxon>Agaricomycotina</taxon>
        <taxon>Agaricomycetes</taxon>
        <taxon>Agaricomycetidae</taxon>
        <taxon>Agaricales</taxon>
        <taxon>Marasmiineae</taxon>
        <taxon>Mycenaceae</taxon>
        <taxon>Mycena</taxon>
    </lineage>
</organism>
<proteinExistence type="predicted"/>
<comment type="caution">
    <text evidence="1">The sequence shown here is derived from an EMBL/GenBank/DDBJ whole genome shotgun (WGS) entry which is preliminary data.</text>
</comment>
<sequence length="678" mass="76523">MPDTSLPDEIISEILSPALKVADDAFADIWEVSPFADYSESTSAYLLVCKSWLRVATPLLYNVVVLRSKAQAKALERALAGNKRLGQFIKKLRVEGGYGQPMHTILKCASNVSDICLTLQIFSPDSTEGLCKGLHSINPTYLILRDVPYKLLKNKMATKLVGAVAAAIPKWDRLCVLYWPYNMTGCRLEITQSVVQAKRLHTIVISSAATAGIVWNTFKECPLQLIRAEHPVQRDLEQRVLEKHPEMAALLKYGYDAPQDSSYVELPHIAPALNPFFIPMSAASTDMQDTVWSRVLYFAMSVPELRADVARHDIPLRFPLLLVSKTFHRLGLPHYYAHIVLKSVMSAELLESTLSRQPTLGPQIRTICAILGMDAPYLADPMLAILSKTSGLVIILARRILIDDDDDEFDDYYSDNYHFHESISWTAFDNMTRTSGASLRECSVRIKMQKNASPTVFSHLVELRKMKWKCRTTFVCDATAPVKALPKLSDLLVWNSDESFLTALSLMMLPSMRRLVLRCDVKAEIFLLLHGSKLSELDIPISCVKEFSVNVLDLCPNVCTLSLSWSNNAFLDEKTFLSRTPAALLTKMRMRMFSDYDFWEKDALTRCQHSIATLPQISLPNLREVRVSAFCWPTSERDIAKDRWVRTAESLLARGVNLTDVTGKKWRPRLKVRGRSSK</sequence>